<feature type="transmembrane region" description="Helical" evidence="7">
    <location>
        <begin position="158"/>
        <end position="181"/>
    </location>
</feature>
<feature type="transmembrane region" description="Helical" evidence="7">
    <location>
        <begin position="131"/>
        <end position="152"/>
    </location>
</feature>
<dbReference type="RefSeq" id="WP_079702003.1">
    <property type="nucleotide sequence ID" value="NZ_FUYR01000001.1"/>
</dbReference>
<evidence type="ECO:0000256" key="4">
    <source>
        <dbReference type="ARBA" id="ARBA00022692"/>
    </source>
</evidence>
<dbReference type="InterPro" id="IPR011701">
    <property type="entry name" value="MFS"/>
</dbReference>
<evidence type="ECO:0000256" key="6">
    <source>
        <dbReference type="ARBA" id="ARBA00023136"/>
    </source>
</evidence>
<feature type="transmembrane region" description="Helical" evidence="7">
    <location>
        <begin position="328"/>
        <end position="354"/>
    </location>
</feature>
<feature type="transmembrane region" description="Helical" evidence="7">
    <location>
        <begin position="72"/>
        <end position="91"/>
    </location>
</feature>
<feature type="transmembrane region" description="Helical" evidence="7">
    <location>
        <begin position="97"/>
        <end position="119"/>
    </location>
</feature>
<protein>
    <submittedName>
        <fullName evidence="9">Fucose permease</fullName>
    </submittedName>
</protein>
<accession>A0A1T5BFE0</accession>
<keyword evidence="10" id="KW-1185">Reference proteome</keyword>
<keyword evidence="5 7" id="KW-1133">Transmembrane helix</keyword>
<dbReference type="EMBL" id="FUYR01000001">
    <property type="protein sequence ID" value="SKB45720.1"/>
    <property type="molecule type" value="Genomic_DNA"/>
</dbReference>
<dbReference type="PANTHER" id="PTHR23514">
    <property type="entry name" value="BYPASS OF STOP CODON PROTEIN 6"/>
    <property type="match status" value="1"/>
</dbReference>
<evidence type="ECO:0000313" key="10">
    <source>
        <dbReference type="Proteomes" id="UP000189981"/>
    </source>
</evidence>
<feature type="transmembrane region" description="Helical" evidence="7">
    <location>
        <begin position="360"/>
        <end position="377"/>
    </location>
</feature>
<feature type="transmembrane region" description="Helical" evidence="7">
    <location>
        <begin position="240"/>
        <end position="262"/>
    </location>
</feature>
<dbReference type="InterPro" id="IPR036259">
    <property type="entry name" value="MFS_trans_sf"/>
</dbReference>
<dbReference type="InterPro" id="IPR020846">
    <property type="entry name" value="MFS_dom"/>
</dbReference>
<evidence type="ECO:0000256" key="5">
    <source>
        <dbReference type="ARBA" id="ARBA00022989"/>
    </source>
</evidence>
<organism evidence="9 10">
    <name type="scientific">Daejeonella lutea</name>
    <dbReference type="NCBI Taxonomy" id="572036"/>
    <lineage>
        <taxon>Bacteria</taxon>
        <taxon>Pseudomonadati</taxon>
        <taxon>Bacteroidota</taxon>
        <taxon>Sphingobacteriia</taxon>
        <taxon>Sphingobacteriales</taxon>
        <taxon>Sphingobacteriaceae</taxon>
        <taxon>Daejeonella</taxon>
    </lineage>
</organism>
<feature type="transmembrane region" description="Helical" evidence="7">
    <location>
        <begin position="202"/>
        <end position="220"/>
    </location>
</feature>
<feature type="transmembrane region" description="Helical" evidence="7">
    <location>
        <begin position="269"/>
        <end position="289"/>
    </location>
</feature>
<dbReference type="GO" id="GO:0012505">
    <property type="term" value="C:endomembrane system"/>
    <property type="evidence" value="ECO:0007669"/>
    <property type="project" value="UniProtKB-SubCell"/>
</dbReference>
<dbReference type="GO" id="GO:0022857">
    <property type="term" value="F:transmembrane transporter activity"/>
    <property type="evidence" value="ECO:0007669"/>
    <property type="project" value="InterPro"/>
</dbReference>
<evidence type="ECO:0000256" key="7">
    <source>
        <dbReference type="SAM" id="Phobius"/>
    </source>
</evidence>
<feature type="transmembrane region" description="Helical" evidence="7">
    <location>
        <begin position="45"/>
        <end position="65"/>
    </location>
</feature>
<dbReference type="PANTHER" id="PTHR23514:SF3">
    <property type="entry name" value="BYPASS OF STOP CODON PROTEIN 6"/>
    <property type="match status" value="1"/>
</dbReference>
<dbReference type="STRING" id="572036.SAMN05661099_1538"/>
<keyword evidence="6 7" id="KW-0472">Membrane</keyword>
<evidence type="ECO:0000313" key="9">
    <source>
        <dbReference type="EMBL" id="SKB45720.1"/>
    </source>
</evidence>
<dbReference type="Proteomes" id="UP000189981">
    <property type="component" value="Unassembled WGS sequence"/>
</dbReference>
<dbReference type="Pfam" id="PF07690">
    <property type="entry name" value="MFS_1"/>
    <property type="match status" value="1"/>
</dbReference>
<comment type="similarity">
    <text evidence="2">Belongs to the major facilitator superfamily.</text>
</comment>
<dbReference type="OrthoDB" id="9800416at2"/>
<sequence length="386" mass="41483">MYKARLVFFAACLGLLLFGIGLITLGSVATGLHDKFSLDELTAGTLFSIMPFGILTGSLIFGPLCDKYGYKLFLVISCLCMFGGFQGIAYASNIDLLKISIFLFGIAGGAINGATNGVVADISMKNKAANLSLLGVSFAIGALGMPFILGAFNERYSFSVILSSVGFLALFAAVFFIIIKFPPPKQKQGIPVLQGVKLFRDNFILLIAFFLFCQSSYEAIINNWTTTFLIEQLDVSRSAALYSLSLYVVGMALTRLVVGSVFRSVKPEVVMYASLALLLVGATLLRLNYSFPVSVTGLILTGAGLASGFPVMLGFVGERYTDLSATAFSFVLVIALTGNILITYSMGLIAQFYGISNLTLVTYVLNAAMLLLTIFILRETKITTNK</sequence>
<evidence type="ECO:0000256" key="2">
    <source>
        <dbReference type="ARBA" id="ARBA00008335"/>
    </source>
</evidence>
<feature type="transmembrane region" description="Helical" evidence="7">
    <location>
        <begin position="295"/>
        <end position="316"/>
    </location>
</feature>
<feature type="domain" description="Major facilitator superfamily (MFS) profile" evidence="8">
    <location>
        <begin position="7"/>
        <end position="381"/>
    </location>
</feature>
<evidence type="ECO:0000259" key="8">
    <source>
        <dbReference type="PROSITE" id="PS50850"/>
    </source>
</evidence>
<dbReference type="SUPFAM" id="SSF103473">
    <property type="entry name" value="MFS general substrate transporter"/>
    <property type="match status" value="1"/>
</dbReference>
<dbReference type="AlphaFoldDB" id="A0A1T5BFE0"/>
<dbReference type="InterPro" id="IPR051788">
    <property type="entry name" value="MFS_Transporter"/>
</dbReference>
<evidence type="ECO:0000256" key="1">
    <source>
        <dbReference type="ARBA" id="ARBA00004127"/>
    </source>
</evidence>
<comment type="subcellular location">
    <subcellularLocation>
        <location evidence="1">Endomembrane system</location>
        <topology evidence="1">Multi-pass membrane protein</topology>
    </subcellularLocation>
</comment>
<reference evidence="10" key="1">
    <citation type="submission" date="2017-02" db="EMBL/GenBank/DDBJ databases">
        <authorList>
            <person name="Varghese N."/>
            <person name="Submissions S."/>
        </authorList>
    </citation>
    <scope>NUCLEOTIDE SEQUENCE [LARGE SCALE GENOMIC DNA]</scope>
    <source>
        <strain evidence="10">DSM 22385</strain>
    </source>
</reference>
<gene>
    <name evidence="9" type="ORF">SAMN05661099_1538</name>
</gene>
<dbReference type="PROSITE" id="PS50850">
    <property type="entry name" value="MFS"/>
    <property type="match status" value="1"/>
</dbReference>
<dbReference type="Gene3D" id="1.20.1250.20">
    <property type="entry name" value="MFS general substrate transporter like domains"/>
    <property type="match status" value="2"/>
</dbReference>
<keyword evidence="3" id="KW-0813">Transport</keyword>
<dbReference type="GO" id="GO:0016020">
    <property type="term" value="C:membrane"/>
    <property type="evidence" value="ECO:0007669"/>
    <property type="project" value="TreeGrafter"/>
</dbReference>
<evidence type="ECO:0000256" key="3">
    <source>
        <dbReference type="ARBA" id="ARBA00022448"/>
    </source>
</evidence>
<keyword evidence="4 7" id="KW-0812">Transmembrane</keyword>
<proteinExistence type="inferred from homology"/>
<name>A0A1T5BFE0_9SPHI</name>